<dbReference type="Pfam" id="PF11687">
    <property type="entry name" value="DUF3284"/>
    <property type="match status" value="1"/>
</dbReference>
<name>A0ABS0ZH26_9STRE</name>
<reference evidence="1 2" key="1">
    <citation type="journal article" date="2021" name="Int. J. Syst. Evol. Microbiol.">
        <title>Streptococcus vicugnae sp. nov., isolated from faeces of alpacas (Vicugna pacos) and cattle (Bos taurus), Streptococcus zalophi sp. nov., and Streptococcus pacificus sp. nov., isolated from respiratory tract of California sea lions (Zalophus californianus).</title>
        <authorList>
            <person name="Volokhov D.V."/>
            <person name="Zagorodnyaya T.A."/>
            <person name="Shen Z."/>
            <person name="Blom J."/>
            <person name="Furtak V.A."/>
            <person name="Eisenberg T."/>
            <person name="Fan P."/>
            <person name="Jeong K.C."/>
            <person name="Gao Y."/>
            <person name="Zhang S."/>
            <person name="Amselle M."/>
        </authorList>
    </citation>
    <scope>NUCLEOTIDE SEQUENCE [LARGE SCALE GENOMIC DNA]</scope>
    <source>
        <strain evidence="1 2">CSL7591</strain>
    </source>
</reference>
<organism evidence="1 2">
    <name type="scientific">Streptococcus pacificus</name>
    <dbReference type="NCBI Taxonomy" id="2740577"/>
    <lineage>
        <taxon>Bacteria</taxon>
        <taxon>Bacillati</taxon>
        <taxon>Bacillota</taxon>
        <taxon>Bacilli</taxon>
        <taxon>Lactobacillales</taxon>
        <taxon>Streptococcaceae</taxon>
        <taxon>Streptococcus</taxon>
    </lineage>
</organism>
<keyword evidence="2" id="KW-1185">Reference proteome</keyword>
<protein>
    <submittedName>
        <fullName evidence="1">DUF3284 domain-containing protein</fullName>
    </submittedName>
</protein>
<sequence>MIVKKQGDVSQKALFEAIVASLKKDYYESTKTVLVDSDIKVGLSYIKTFGSKNQHQVRITLDRFESPNVYGVIFSSNRGKQHISYFLEETSPQSTLITYQQENEINDIFQKANQFLMEKILKKSLERQINAQLSGMIKYVKENNQLVDH</sequence>
<evidence type="ECO:0000313" key="1">
    <source>
        <dbReference type="EMBL" id="MBJ8325302.1"/>
    </source>
</evidence>
<dbReference type="RefSeq" id="WP_199574861.1">
    <property type="nucleotide sequence ID" value="NZ_JAENBO010000001.1"/>
</dbReference>
<dbReference type="InterPro" id="IPR021701">
    <property type="entry name" value="DUF3284"/>
</dbReference>
<dbReference type="Proteomes" id="UP000653045">
    <property type="component" value="Unassembled WGS sequence"/>
</dbReference>
<gene>
    <name evidence="1" type="ORF">JHK62_01235</name>
</gene>
<accession>A0ABS0ZH26</accession>
<proteinExistence type="predicted"/>
<dbReference type="EMBL" id="JAENBO010000001">
    <property type="protein sequence ID" value="MBJ8325302.1"/>
    <property type="molecule type" value="Genomic_DNA"/>
</dbReference>
<evidence type="ECO:0000313" key="2">
    <source>
        <dbReference type="Proteomes" id="UP000653045"/>
    </source>
</evidence>
<comment type="caution">
    <text evidence="1">The sequence shown here is derived from an EMBL/GenBank/DDBJ whole genome shotgun (WGS) entry which is preliminary data.</text>
</comment>